<name>A0A545THK4_9GAMM</name>
<evidence type="ECO:0000313" key="2">
    <source>
        <dbReference type="EMBL" id="TQV76713.1"/>
    </source>
</evidence>
<dbReference type="EMBL" id="VIKR01000001">
    <property type="protein sequence ID" value="TQV76713.1"/>
    <property type="molecule type" value="Genomic_DNA"/>
</dbReference>
<dbReference type="InterPro" id="IPR029052">
    <property type="entry name" value="Metallo-depent_PP-like"/>
</dbReference>
<gene>
    <name evidence="2" type="ORF">FLL45_01775</name>
</gene>
<reference evidence="2 3" key="1">
    <citation type="submission" date="2019-06" db="EMBL/GenBank/DDBJ databases">
        <title>Draft genome of Aliikangiella marina GYP-15.</title>
        <authorList>
            <person name="Wang G."/>
        </authorList>
    </citation>
    <scope>NUCLEOTIDE SEQUENCE [LARGE SCALE GENOMIC DNA]</scope>
    <source>
        <strain evidence="2 3">GYP-15</strain>
    </source>
</reference>
<keyword evidence="3" id="KW-1185">Reference proteome</keyword>
<comment type="caution">
    <text evidence="2">The sequence shown here is derived from an EMBL/GenBank/DDBJ whole genome shotgun (WGS) entry which is preliminary data.</text>
</comment>
<proteinExistence type="predicted"/>
<dbReference type="Pfam" id="PF00149">
    <property type="entry name" value="Metallophos"/>
    <property type="match status" value="1"/>
</dbReference>
<dbReference type="OrthoDB" id="356681at2"/>
<sequence length="248" mass="28520">MKIHLLSDLHLEFHDFSYQDIGADVLVLAGDIHTKDRGVRWALNNIINRPVIYVLGNHEYYGKTYPKLLAELKKLTKHTNIHVLENEVLKVGHVNFLGCTLWTDFKLFGDPKIAGYHCQQKMNDYKKIKRLPNYSKLRSIDTAIIHKRSLDWLGKSLERHRGETNVVVTHHAPSIHSVPGDCRGDFTTAAYTSALDDFIKTHSPKFWLHGHLHNTSDYFIGESRILCNPRGYPDEENVQFDPGFCFIA</sequence>
<dbReference type="Gene3D" id="3.60.21.10">
    <property type="match status" value="2"/>
</dbReference>
<dbReference type="PANTHER" id="PTHR37844">
    <property type="entry name" value="SER/THR PROTEIN PHOSPHATASE SUPERFAMILY (AFU_ORTHOLOGUE AFUA_1G14840)"/>
    <property type="match status" value="1"/>
</dbReference>
<evidence type="ECO:0000313" key="3">
    <source>
        <dbReference type="Proteomes" id="UP000317839"/>
    </source>
</evidence>
<accession>A0A545THK4</accession>
<dbReference type="PANTHER" id="PTHR37844:SF2">
    <property type="entry name" value="SER_THR PROTEIN PHOSPHATASE SUPERFAMILY (AFU_ORTHOLOGUE AFUA_1G14840)"/>
    <property type="match status" value="1"/>
</dbReference>
<dbReference type="SUPFAM" id="SSF56300">
    <property type="entry name" value="Metallo-dependent phosphatases"/>
    <property type="match status" value="1"/>
</dbReference>
<organism evidence="2 3">
    <name type="scientific">Aliikangiella marina</name>
    <dbReference type="NCBI Taxonomy" id="1712262"/>
    <lineage>
        <taxon>Bacteria</taxon>
        <taxon>Pseudomonadati</taxon>
        <taxon>Pseudomonadota</taxon>
        <taxon>Gammaproteobacteria</taxon>
        <taxon>Oceanospirillales</taxon>
        <taxon>Pleioneaceae</taxon>
        <taxon>Aliikangiella</taxon>
    </lineage>
</organism>
<dbReference type="AlphaFoldDB" id="A0A545THK4"/>
<protein>
    <submittedName>
        <fullName evidence="2">Phosphoesterase</fullName>
    </submittedName>
</protein>
<feature type="domain" description="Calcineurin-like phosphoesterase" evidence="1">
    <location>
        <begin position="1"/>
        <end position="214"/>
    </location>
</feature>
<dbReference type="GO" id="GO:0016787">
    <property type="term" value="F:hydrolase activity"/>
    <property type="evidence" value="ECO:0007669"/>
    <property type="project" value="InterPro"/>
</dbReference>
<evidence type="ECO:0000259" key="1">
    <source>
        <dbReference type="Pfam" id="PF00149"/>
    </source>
</evidence>
<dbReference type="RefSeq" id="WP_142888073.1">
    <property type="nucleotide sequence ID" value="NZ_VIKR01000001.1"/>
</dbReference>
<dbReference type="InterPro" id="IPR004843">
    <property type="entry name" value="Calcineurin-like_PHP"/>
</dbReference>
<dbReference type="Proteomes" id="UP000317839">
    <property type="component" value="Unassembled WGS sequence"/>
</dbReference>